<feature type="coiled-coil region" evidence="1">
    <location>
        <begin position="1311"/>
        <end position="1341"/>
    </location>
</feature>
<keyword evidence="1" id="KW-0175">Coiled coil</keyword>
<evidence type="ECO:0000313" key="3">
    <source>
        <dbReference type="Proteomes" id="UP000288361"/>
    </source>
</evidence>
<name>A0A432YSP2_9GAMM</name>
<dbReference type="Proteomes" id="UP000288361">
    <property type="component" value="Unassembled WGS sequence"/>
</dbReference>
<feature type="coiled-coil region" evidence="1">
    <location>
        <begin position="574"/>
        <end position="629"/>
    </location>
</feature>
<evidence type="ECO:0000313" key="2">
    <source>
        <dbReference type="EMBL" id="RUO64549.1"/>
    </source>
</evidence>
<dbReference type="EMBL" id="PIQA01000004">
    <property type="protein sequence ID" value="RUO64549.1"/>
    <property type="molecule type" value="Genomic_DNA"/>
</dbReference>
<feature type="coiled-coil region" evidence="1">
    <location>
        <begin position="711"/>
        <end position="738"/>
    </location>
</feature>
<protein>
    <submittedName>
        <fullName evidence="2">Uncharacterized protein</fullName>
    </submittedName>
</protein>
<feature type="coiled-coil region" evidence="1">
    <location>
        <begin position="857"/>
        <end position="926"/>
    </location>
</feature>
<gene>
    <name evidence="2" type="ORF">CWI73_07610</name>
</gene>
<sequence>MGLINRVAISNMLNFYGDGKRKKWSPRFRYECLDFRGQSTAVNLTNGGGKTTLAEAMLAVLSRDHTLVSHTKKKFSPKSVGTWSHIQVELIRPLANTGQSDFITAEGNEVNGEHWVFGMYGYLGDQGVNYYYYKGRLEELPIGTDDGKQRTLLSNEEFVQNRKALPGLVMSPHEDEWEEALALKVNLPQSTIRQMTDFQKRGGQDKSALLYEIKTRPGQSYAEVFFYKVLAPAIMEGIMDREGEEGEVSLEDSVERSVFSTVKAKQDTATKRAETDELESGVEQLTKVMSVANEVEEKQREYDRHLAKIQRDVQVLSELVGKGRLLGVPKSSLPEGLVGDVAKHLVIEPGRSEVRVLDRGLAILLDKQTRHVNEQAQRNGIEGGESSQVIDIPCDFKLHDGLHGGRRKGESYSIEAAKALLKAASSMGHDLTNETAINLLEDAVYWFDNSADTNPYRLLYIEQEADLKQQKRDERNLDSELDRLRQEQLRLQQQQTRMETNEGLYADLVESGLFSEEELKAPKETAGIVREKLITARKAMSDFSILEAQLNEHYGAWKAYVAEYGKECVPVETLEQKKAEKNRLSESMHAISSNLKECTADLSKKQEKLIEAQGEHDKASQTLERLSEHRTAYKHFIERFGNISPEGKEDKLRADLNTNQTRLSTLQQQQESYQEGVSALHRFRETVSEIVSPEQWLKNISTRRAEIAIELNDSEMLLKNLCKQRETLENERIAANASTCSALDYLSEKNISYQVLHHVIDELGLKYERKREVLAVFSALLFAPVFPTEHEAKQAAEALSDFDAQVPVFLYRSLIEYCQSAPIEHADNNELLVGTTAGIVTRPVSCLLDPLLVEREKESLDTRINTVKITIETLQSESTSIGDESESVVLARRALRTIQDNEIKKLETVNQELEKCQSKVEELRQHTSPQVIAIIRSADSYAKLGGEKEDTTLQKRLVELSADIQTYELQISERQNQQSKLEEQISTLSEKIERVLPNDLAIMLNSAGSFYEKGGPEFMANCDTRRRDLLQEATKAENRNAYNKHFDGAQNYLDSISADQVNNLSQQLGEISRGIEETQRKRDAARIERDKLSESVPQVRNAMESIDKLVLLALKRYRKVAKLSADATNKSDRDINEDPLIEQCEKLLHANVNDEPETVRIIADALSGELEEIDIDRKASGLARAKDELEKKGKAFVDLAKDVIKSPTGLKPVEVQILKEINGVVDIPKVRTLYEGILEQLSRSKELLHQYESSERESRQLVSSRLAHLIEYAALDLGILRSVVGSNRGKHTSYFNVEAEVLDRTGIQRLMDGIVEEIDILERQRRELEKQRTRSEDTEDYHESLRSLIRKKLYQTIFSKPTITYVNTSIRGAGDEHEFNENLSEGQKAALSLMWAIRLAEFAIEREAKRLSSRRSQQKARDMSVNIMLIDGLFSNLSNRELIDSSMAGIESTRGSFQLIGLIHNPHYQNDFNKFPVFIIGKNEGNGKTGDSGKGWVSFRECTSDEPALRTAQIRRVPPSQVVR</sequence>
<comment type="caution">
    <text evidence="2">The sequence shown here is derived from an EMBL/GenBank/DDBJ whole genome shotgun (WGS) entry which is preliminary data.</text>
</comment>
<feature type="coiled-coil region" evidence="1">
    <location>
        <begin position="1019"/>
        <end position="1095"/>
    </location>
</feature>
<dbReference type="RefSeq" id="WP_126752221.1">
    <property type="nucleotide sequence ID" value="NZ_JBHUMT010000001.1"/>
</dbReference>
<evidence type="ECO:0000256" key="1">
    <source>
        <dbReference type="SAM" id="Coils"/>
    </source>
</evidence>
<feature type="coiled-coil region" evidence="1">
    <location>
        <begin position="957"/>
        <end position="991"/>
    </location>
</feature>
<accession>A0A432YSP2</accession>
<feature type="coiled-coil region" evidence="1">
    <location>
        <begin position="460"/>
        <end position="501"/>
    </location>
</feature>
<organism evidence="2 3">
    <name type="scientific">Idiomarina piscisalsi</name>
    <dbReference type="NCBI Taxonomy" id="1096243"/>
    <lineage>
        <taxon>Bacteria</taxon>
        <taxon>Pseudomonadati</taxon>
        <taxon>Pseudomonadota</taxon>
        <taxon>Gammaproteobacteria</taxon>
        <taxon>Alteromonadales</taxon>
        <taxon>Idiomarinaceae</taxon>
        <taxon>Idiomarina</taxon>
    </lineage>
</organism>
<reference evidence="2 3" key="1">
    <citation type="journal article" date="2011" name="Front. Microbiol.">
        <title>Genomic signatures of strain selection and enhancement in Bacillus atrophaeus var. globigii, a historical biowarfare simulant.</title>
        <authorList>
            <person name="Gibbons H.S."/>
            <person name="Broomall S.M."/>
            <person name="McNew L.A."/>
            <person name="Daligault H."/>
            <person name="Chapman C."/>
            <person name="Bruce D."/>
            <person name="Karavis M."/>
            <person name="Krepps M."/>
            <person name="McGregor P.A."/>
            <person name="Hong C."/>
            <person name="Park K.H."/>
            <person name="Akmal A."/>
            <person name="Feldman A."/>
            <person name="Lin J.S."/>
            <person name="Chang W.E."/>
            <person name="Higgs B.W."/>
            <person name="Demirev P."/>
            <person name="Lindquist J."/>
            <person name="Liem A."/>
            <person name="Fochler E."/>
            <person name="Read T.D."/>
            <person name="Tapia R."/>
            <person name="Johnson S."/>
            <person name="Bishop-Lilly K.A."/>
            <person name="Detter C."/>
            <person name="Han C."/>
            <person name="Sozhamannan S."/>
            <person name="Rosenzweig C.N."/>
            <person name="Skowronski E.W."/>
        </authorList>
    </citation>
    <scope>NUCLEOTIDE SEQUENCE [LARGE SCALE GENOMIC DNA]</scope>
    <source>
        <strain evidence="2 3">TPS4-2</strain>
    </source>
</reference>
<proteinExistence type="predicted"/>